<dbReference type="Gramene" id="rna-CFP56_61068">
    <property type="protein sequence ID" value="cds-POE48523.1"/>
    <property type="gene ID" value="gene-CFP56_61068"/>
</dbReference>
<accession>A0AAW0IHW1</accession>
<keyword evidence="3" id="KW-1185">Reference proteome</keyword>
<dbReference type="EMBL" id="PKMF04001204">
    <property type="protein sequence ID" value="KAK7813673.1"/>
    <property type="molecule type" value="Genomic_DNA"/>
</dbReference>
<name>A0AAW0IHW1_QUESU</name>
<sequence length="83" mass="8517">MDSRESSVCGPLISQPILLVPQRASLANINLSSDRSGPAQTPHGVNDNGASVLQGDSGSVLIGGVLSVDFARDSGRLVSEITE</sequence>
<organism evidence="2 3">
    <name type="scientific">Quercus suber</name>
    <name type="common">Cork oak</name>
    <dbReference type="NCBI Taxonomy" id="58331"/>
    <lineage>
        <taxon>Eukaryota</taxon>
        <taxon>Viridiplantae</taxon>
        <taxon>Streptophyta</taxon>
        <taxon>Embryophyta</taxon>
        <taxon>Tracheophyta</taxon>
        <taxon>Spermatophyta</taxon>
        <taxon>Magnoliopsida</taxon>
        <taxon>eudicotyledons</taxon>
        <taxon>Gunneridae</taxon>
        <taxon>Pentapetalae</taxon>
        <taxon>rosids</taxon>
        <taxon>fabids</taxon>
        <taxon>Fagales</taxon>
        <taxon>Fagaceae</taxon>
        <taxon>Quercus</taxon>
    </lineage>
</organism>
<proteinExistence type="predicted"/>
<evidence type="ECO:0000313" key="3">
    <source>
        <dbReference type="Proteomes" id="UP000237347"/>
    </source>
</evidence>
<reference evidence="2" key="1">
    <citation type="submission" date="2017-12" db="EMBL/GenBank/DDBJ databases">
        <authorList>
            <person name="Barbosa P."/>
            <person name="Usie A."/>
            <person name="Ramos A.M."/>
        </authorList>
    </citation>
    <scope>NUCLEOTIDE SEQUENCE</scope>
    <source>
        <strain evidence="2">HL8</strain>
        <tissue evidence="2">Leaves</tissue>
    </source>
</reference>
<evidence type="ECO:0000313" key="2">
    <source>
        <dbReference type="EMBL" id="KAK7813673.1"/>
    </source>
</evidence>
<evidence type="ECO:0000313" key="1">
    <source>
        <dbReference type="EMBL" id="KAK7813672.1"/>
    </source>
</evidence>
<comment type="caution">
    <text evidence="2">The sequence shown here is derived from an EMBL/GenBank/DDBJ whole genome shotgun (WGS) entry which is preliminary data.</text>
</comment>
<dbReference type="EMBL" id="PKMF04001204">
    <property type="protein sequence ID" value="KAK7813672.1"/>
    <property type="molecule type" value="Genomic_DNA"/>
</dbReference>
<dbReference type="AlphaFoldDB" id="A0AAW0IHW1"/>
<reference evidence="2 3" key="2">
    <citation type="journal article" date="2018" name="Sci. Data">
        <title>The draft genome sequence of cork oak.</title>
        <authorList>
            <person name="Ramos A.M."/>
            <person name="Usie A."/>
            <person name="Barbosa P."/>
            <person name="Barros P.M."/>
            <person name="Capote T."/>
            <person name="Chaves I."/>
            <person name="Simoes F."/>
            <person name="Abreu I."/>
            <person name="Carrasquinho I."/>
            <person name="Faro C."/>
            <person name="Guimaraes J.B."/>
            <person name="Mendonca D."/>
            <person name="Nobrega F."/>
            <person name="Rodrigues L."/>
            <person name="Saibo N.J.M."/>
            <person name="Varela M.C."/>
            <person name="Egas C."/>
            <person name="Matos J."/>
            <person name="Miguel C.M."/>
            <person name="Oliveira M.M."/>
            <person name="Ricardo C.P."/>
            <person name="Goncalves S."/>
        </authorList>
    </citation>
    <scope>NUCLEOTIDE SEQUENCE [LARGE SCALE GENOMIC DNA]</scope>
    <source>
        <strain evidence="3">cv. HL8</strain>
        <strain evidence="2">HL8</strain>
    </source>
</reference>
<dbReference type="Proteomes" id="UP000237347">
    <property type="component" value="Unassembled WGS sequence"/>
</dbReference>
<protein>
    <submittedName>
        <fullName evidence="2">Uncharacterized protein</fullName>
    </submittedName>
</protein>
<gene>
    <name evidence="2" type="ORF">CFP56_004580</name>
    <name evidence="1" type="ORF">CFP56_004583</name>
</gene>
<reference evidence="2" key="3">
    <citation type="submission" date="2023-07" db="EMBL/GenBank/DDBJ databases">
        <title>An improved reference 1 genome and first organelle genomes of Quercus suber.</title>
        <authorList>
            <consortium name="Genosuber Consortium"/>
            <person name="Usie A."/>
            <person name="Serra O."/>
            <person name="Barros P."/>
        </authorList>
    </citation>
    <scope>NUCLEOTIDE SEQUENCE</scope>
    <source>
        <strain evidence="2">HL8</strain>
        <tissue evidence="2">Leaves</tissue>
    </source>
</reference>